<dbReference type="SUPFAM" id="SSF48452">
    <property type="entry name" value="TPR-like"/>
    <property type="match status" value="1"/>
</dbReference>
<keyword evidence="1" id="KW-0802">TPR repeat</keyword>
<evidence type="ECO:0000313" key="4">
    <source>
        <dbReference type="Proteomes" id="UP000654913"/>
    </source>
</evidence>
<reference evidence="3" key="1">
    <citation type="submission" date="2021-01" db="EMBL/GenBank/DDBJ databases">
        <authorList>
            <consortium name="Aspergillus puulaauensis MK2 genome sequencing consortium"/>
            <person name="Kazuki M."/>
            <person name="Futagami T."/>
        </authorList>
    </citation>
    <scope>NUCLEOTIDE SEQUENCE</scope>
    <source>
        <strain evidence="3">MK2</strain>
    </source>
</reference>
<dbReference type="Proteomes" id="UP000654913">
    <property type="component" value="Chromosome 5"/>
</dbReference>
<keyword evidence="4" id="KW-1185">Reference proteome</keyword>
<dbReference type="PROSITE" id="PS50005">
    <property type="entry name" value="TPR"/>
    <property type="match status" value="1"/>
</dbReference>
<name>A0A7R7XS13_9EURO</name>
<dbReference type="InterPro" id="IPR019734">
    <property type="entry name" value="TPR_rpt"/>
</dbReference>
<evidence type="ECO:0000313" key="3">
    <source>
        <dbReference type="EMBL" id="BCS26660.1"/>
    </source>
</evidence>
<feature type="repeat" description="TPR" evidence="1">
    <location>
        <begin position="367"/>
        <end position="400"/>
    </location>
</feature>
<dbReference type="RefSeq" id="XP_041558854.1">
    <property type="nucleotide sequence ID" value="XM_041706471.1"/>
</dbReference>
<dbReference type="InterPro" id="IPR011990">
    <property type="entry name" value="TPR-like_helical_dom_sf"/>
</dbReference>
<dbReference type="Gene3D" id="1.25.40.10">
    <property type="entry name" value="Tetratricopeptide repeat domain"/>
    <property type="match status" value="1"/>
</dbReference>
<reference evidence="3" key="2">
    <citation type="submission" date="2021-02" db="EMBL/GenBank/DDBJ databases">
        <title>Aspergillus puulaauensis MK2 genome sequence.</title>
        <authorList>
            <person name="Futagami T."/>
            <person name="Mori K."/>
            <person name="Kadooka C."/>
            <person name="Tanaka T."/>
        </authorList>
    </citation>
    <scope>NUCLEOTIDE SEQUENCE</scope>
    <source>
        <strain evidence="3">MK2</strain>
    </source>
</reference>
<accession>A0A7R7XS13</accession>
<dbReference type="PANTHER" id="PTHR42345">
    <property type="entry name" value="TPR_REGION DOMAIN-CONTAINING PROTEIN"/>
    <property type="match status" value="1"/>
</dbReference>
<dbReference type="PANTHER" id="PTHR42345:SF2">
    <property type="entry name" value="HELICASE-LIKE PROTEIN"/>
    <property type="match status" value="1"/>
</dbReference>
<dbReference type="KEGG" id="apuu:APUU_51371S"/>
<dbReference type="AlphaFoldDB" id="A0A7R7XS13"/>
<dbReference type="OrthoDB" id="20872at2759"/>
<sequence length="877" mass="97663">MSFRLERQHTEDNKEMKLEENKHADFDFTNKNTTKKSETDSKSQHNKDNDSSQNAVQRITIPEDAAAYIAAKRKGSLEVSLAGPTKDSSKVSASASIVGEAGTVDEESPGCAHPAFELYWIKEHLLRRKKSLDGCCDEVPEYEVVRYFDCDANPKYQHVHPGTVTVQGYGIELWDYERTHGSGLRDVEKNYFYHIGELPEPGAKELIRRLNELRNEDEGRALGENLDYDEADLEEFVGDSALAIADGERSIDAMLYVCLAVLNREDTFKNLATRFTIAQEWTHLQGEGILGIMGFFWQMVITGEIARRLDRSSAPIKEQSQMDGMSLQVVASLIVYDLWIRNVDLKISDELPMPPAKDVSSEERIEAEVLLRMAEKFMADTRPDVAAESLEEAVAIDPANVEYRRRRCRALHKTAELDALIGDEEDSEMRYAELTVEAKYLTQYAPDDWQAWELLAEAQTGRGALKKGLKAYEQAQSVATSEEDKKCLGSKIVEARVALVEEFLDSVRLEDKVEQHEALRGIRDWEYDFVGGIMRFHSNVHGRQEQGLVAFAKGIEWPHVDEATQRIGSVYDCLYTGGESNLPANIHDWLYGLVLPGRFFAYNLMACLAICTPSLSLGVPPSASHGLILGDISYWPIQTGMGRVLGGISGIGSLAGWIGPCYSVTLDVETEAESDRTTRWVFVGGERVDPGLQRSGEMLESFDNDGTASYIVEIKEPAKWTTPEPPVRDTSQYNLKAVYLKPAEEGQKAEFTARMIFEVNKPTPVEVPLQATPVFVVPPPCQPSDPTGHPIHDHELGINPGESWTPDRLLDDDVFDNARTADVLVINATGKGAEVMARAVCAFRGMNAVTRICGGPCFACTLKSARSLKINTVIWCD</sequence>
<dbReference type="GeneID" id="64976665"/>
<organism evidence="3 4">
    <name type="scientific">Aspergillus puulaauensis</name>
    <dbReference type="NCBI Taxonomy" id="1220207"/>
    <lineage>
        <taxon>Eukaryota</taxon>
        <taxon>Fungi</taxon>
        <taxon>Dikarya</taxon>
        <taxon>Ascomycota</taxon>
        <taxon>Pezizomycotina</taxon>
        <taxon>Eurotiomycetes</taxon>
        <taxon>Eurotiomycetidae</taxon>
        <taxon>Eurotiales</taxon>
        <taxon>Aspergillaceae</taxon>
        <taxon>Aspergillus</taxon>
    </lineage>
</organism>
<evidence type="ECO:0000256" key="1">
    <source>
        <dbReference type="PROSITE-ProRule" id="PRU00339"/>
    </source>
</evidence>
<evidence type="ECO:0000256" key="2">
    <source>
        <dbReference type="SAM" id="MobiDB-lite"/>
    </source>
</evidence>
<feature type="compositionally biased region" description="Basic and acidic residues" evidence="2">
    <location>
        <begin position="35"/>
        <end position="50"/>
    </location>
</feature>
<dbReference type="EMBL" id="AP024447">
    <property type="protein sequence ID" value="BCS26660.1"/>
    <property type="molecule type" value="Genomic_DNA"/>
</dbReference>
<feature type="compositionally biased region" description="Basic and acidic residues" evidence="2">
    <location>
        <begin position="1"/>
        <end position="28"/>
    </location>
</feature>
<gene>
    <name evidence="3" type="ORF">APUU_51371S</name>
</gene>
<protein>
    <submittedName>
        <fullName evidence="3">Uncharacterized protein</fullName>
    </submittedName>
</protein>
<feature type="region of interest" description="Disordered" evidence="2">
    <location>
        <begin position="1"/>
        <end position="56"/>
    </location>
</feature>
<proteinExistence type="predicted"/>